<comment type="similarity">
    <text evidence="1">Belongs to the antibiotic N-acetyltransferase family.</text>
</comment>
<dbReference type="GO" id="GO:0046677">
    <property type="term" value="P:response to antibiotic"/>
    <property type="evidence" value="ECO:0007669"/>
    <property type="project" value="InterPro"/>
</dbReference>
<dbReference type="InterPro" id="IPR028345">
    <property type="entry name" value="Antibiotic_NAT-like"/>
</dbReference>
<gene>
    <name evidence="4" type="ORF">VFPPC_07808</name>
</gene>
<evidence type="ECO:0000256" key="2">
    <source>
        <dbReference type="ARBA" id="ARBA00022679"/>
    </source>
</evidence>
<dbReference type="SUPFAM" id="SSF110710">
    <property type="entry name" value="TTHA0583/YokD-like"/>
    <property type="match status" value="1"/>
</dbReference>
<evidence type="ECO:0000256" key="3">
    <source>
        <dbReference type="ARBA" id="ARBA00023315"/>
    </source>
</evidence>
<organism evidence="4 5">
    <name type="scientific">Pochonia chlamydosporia 170</name>
    <dbReference type="NCBI Taxonomy" id="1380566"/>
    <lineage>
        <taxon>Eukaryota</taxon>
        <taxon>Fungi</taxon>
        <taxon>Dikarya</taxon>
        <taxon>Ascomycota</taxon>
        <taxon>Pezizomycotina</taxon>
        <taxon>Sordariomycetes</taxon>
        <taxon>Hypocreomycetidae</taxon>
        <taxon>Hypocreales</taxon>
        <taxon>Clavicipitaceae</taxon>
        <taxon>Pochonia</taxon>
    </lineage>
</organism>
<dbReference type="RefSeq" id="XP_018143316.1">
    <property type="nucleotide sequence ID" value="XM_018286612.1"/>
</dbReference>
<reference evidence="4 5" key="1">
    <citation type="journal article" date="2016" name="PLoS Pathog.">
        <title>Biosynthesis of antibiotic leucinostatins in bio-control fungus Purpureocillium lilacinum and their inhibition on phytophthora revealed by genome mining.</title>
        <authorList>
            <person name="Wang G."/>
            <person name="Liu Z."/>
            <person name="Lin R."/>
            <person name="Li E."/>
            <person name="Mao Z."/>
            <person name="Ling J."/>
            <person name="Yang Y."/>
            <person name="Yin W.B."/>
            <person name="Xie B."/>
        </authorList>
    </citation>
    <scope>NUCLEOTIDE SEQUENCE [LARGE SCALE GENOMIC DNA]</scope>
    <source>
        <strain evidence="4">170</strain>
    </source>
</reference>
<name>A0A179FMH9_METCM</name>
<dbReference type="InterPro" id="IPR003679">
    <property type="entry name" value="Amioglycoside_AcTrfase"/>
</dbReference>
<keyword evidence="3" id="KW-0012">Acyltransferase</keyword>
<dbReference type="KEGG" id="pchm:VFPPC_07808"/>
<proteinExistence type="inferred from homology"/>
<dbReference type="Pfam" id="PF02522">
    <property type="entry name" value="Antibiotic_NAT"/>
    <property type="match status" value="1"/>
</dbReference>
<dbReference type="OrthoDB" id="9987540at2759"/>
<accession>A0A179FMH9</accession>
<evidence type="ECO:0000313" key="5">
    <source>
        <dbReference type="Proteomes" id="UP000078397"/>
    </source>
</evidence>
<dbReference type="EMBL" id="LSBJ02000004">
    <property type="protein sequence ID" value="OAQ66229.1"/>
    <property type="molecule type" value="Genomic_DNA"/>
</dbReference>
<comment type="caution">
    <text evidence="4">The sequence shown here is derived from an EMBL/GenBank/DDBJ whole genome shotgun (WGS) entry which is preliminary data.</text>
</comment>
<dbReference type="AlphaFoldDB" id="A0A179FMH9"/>
<sequence length="261" mass="28497">MASPHGPLCTLPFLTTHLRKLIHPNDTVLLHSSLRSIGWIPGQAETVVAAILDILTPQGTLVVPTHTGDNSDPAKWENPPVPESWWQDIRDTMPAYNPRTSKTRAMGAVAEMVRTWPGAVRSDHPQTSFAAVGARAEYITSGHAYDCMMGEKSPLARLEECGAKVLLLGVGFDVCTCFHLAEYRVSSKMGDNSFAAIVDGERAWVTVKDVIVEGDDFGDMGREMELEIPVTEGKVGAADCKVFSLPDAVKFAEKWIAIHRN</sequence>
<keyword evidence="5" id="KW-1185">Reference proteome</keyword>
<dbReference type="PANTHER" id="PTHR11104">
    <property type="entry name" value="AMINOGLYCOSIDE N3-ACETYLTRANSFERASE"/>
    <property type="match status" value="1"/>
</dbReference>
<dbReference type="Proteomes" id="UP000078397">
    <property type="component" value="Unassembled WGS sequence"/>
</dbReference>
<protein>
    <submittedName>
        <fullName evidence="4">Aminoglycoside acetyltransferase</fullName>
    </submittedName>
</protein>
<evidence type="ECO:0000256" key="1">
    <source>
        <dbReference type="ARBA" id="ARBA00006383"/>
    </source>
</evidence>
<dbReference type="GO" id="GO:0008080">
    <property type="term" value="F:N-acetyltransferase activity"/>
    <property type="evidence" value="ECO:0007669"/>
    <property type="project" value="InterPro"/>
</dbReference>
<dbReference type="GeneID" id="28850606"/>
<evidence type="ECO:0000313" key="4">
    <source>
        <dbReference type="EMBL" id="OAQ66229.1"/>
    </source>
</evidence>
<dbReference type="PANTHER" id="PTHR11104:SF0">
    <property type="entry name" value="SPBETA PROPHAGE-DERIVED AMINOGLYCOSIDE N(3')-ACETYLTRANSFERASE-LIKE PROTEIN YOKD"/>
    <property type="match status" value="1"/>
</dbReference>
<keyword evidence="2" id="KW-0808">Transferase</keyword>